<dbReference type="EC" id="2.4.2.30" evidence="1"/>
<evidence type="ECO:0000256" key="1">
    <source>
        <dbReference type="ARBA" id="ARBA00012020"/>
    </source>
</evidence>
<dbReference type="Pfam" id="PF05406">
    <property type="entry name" value="WGR"/>
    <property type="match status" value="1"/>
</dbReference>
<keyword evidence="4" id="KW-0520">NAD</keyword>
<dbReference type="GO" id="GO:0003950">
    <property type="term" value="F:NAD+ poly-ADP-ribosyltransferase activity"/>
    <property type="evidence" value="ECO:0007669"/>
    <property type="project" value="UniProtKB-EC"/>
</dbReference>
<sequence>MKSGREEEENVQAKLEEMTLRECKNEVTGRESLKAKKEKEESFPANSQRIFTDGDLVYVVKLTPSNSQNANRKFYEMSLLEDDTKKYSVKFQWGRSGTEGMSQVFDCGTNLEKAKDLFSRKFADKTGNKWPTSITDFKRIDGMYTMTDVNYLK</sequence>
<name>A0A2A6CP63_PRIPA</name>
<dbReference type="SMART" id="SM00773">
    <property type="entry name" value="WGR"/>
    <property type="match status" value="1"/>
</dbReference>
<comment type="catalytic activity">
    <reaction evidence="5">
        <text>NAD(+) + (ADP-D-ribosyl)n-acceptor = nicotinamide + (ADP-D-ribosyl)n+1-acceptor + H(+).</text>
        <dbReference type="EC" id="2.4.2.30"/>
    </reaction>
</comment>
<evidence type="ECO:0000256" key="3">
    <source>
        <dbReference type="ARBA" id="ARBA00022679"/>
    </source>
</evidence>
<accession>A0A8R1UWW4</accession>
<reference evidence="6" key="2">
    <citation type="submission" date="2022-06" db="UniProtKB">
        <authorList>
            <consortium name="EnsemblMetazoa"/>
        </authorList>
    </citation>
    <scope>IDENTIFICATION</scope>
    <source>
        <strain evidence="6">PS312</strain>
    </source>
</reference>
<reference evidence="7" key="1">
    <citation type="journal article" date="2008" name="Nat. Genet.">
        <title>The Pristionchus pacificus genome provides a unique perspective on nematode lifestyle and parasitism.</title>
        <authorList>
            <person name="Dieterich C."/>
            <person name="Clifton S.W."/>
            <person name="Schuster L.N."/>
            <person name="Chinwalla A."/>
            <person name="Delehaunty K."/>
            <person name="Dinkelacker I."/>
            <person name="Fulton L."/>
            <person name="Fulton R."/>
            <person name="Godfrey J."/>
            <person name="Minx P."/>
            <person name="Mitreva M."/>
            <person name="Roeseler W."/>
            <person name="Tian H."/>
            <person name="Witte H."/>
            <person name="Yang S.P."/>
            <person name="Wilson R.K."/>
            <person name="Sommer R.J."/>
        </authorList>
    </citation>
    <scope>NUCLEOTIDE SEQUENCE [LARGE SCALE GENOMIC DNA]</scope>
    <source>
        <strain evidence="7">PS312</strain>
    </source>
</reference>
<evidence type="ECO:0000256" key="5">
    <source>
        <dbReference type="ARBA" id="ARBA00033987"/>
    </source>
</evidence>
<dbReference type="InterPro" id="IPR008893">
    <property type="entry name" value="WGR_domain"/>
</dbReference>
<dbReference type="OrthoDB" id="429950at2759"/>
<dbReference type="InterPro" id="IPR050800">
    <property type="entry name" value="ARTD/PARP"/>
</dbReference>
<dbReference type="PANTHER" id="PTHR10459">
    <property type="entry name" value="DNA LIGASE"/>
    <property type="match status" value="1"/>
</dbReference>
<keyword evidence="3" id="KW-0808">Transferase</keyword>
<keyword evidence="7" id="KW-1185">Reference proteome</keyword>
<keyword evidence="2" id="KW-0328">Glycosyltransferase</keyword>
<gene>
    <name evidence="6" type="primary">WBGene00279196</name>
</gene>
<accession>A0A2A6CP63</accession>
<dbReference type="InterPro" id="IPR036930">
    <property type="entry name" value="WGR_dom_sf"/>
</dbReference>
<evidence type="ECO:0000256" key="2">
    <source>
        <dbReference type="ARBA" id="ARBA00022676"/>
    </source>
</evidence>
<protein>
    <recommendedName>
        <fullName evidence="1">NAD(+) ADP-ribosyltransferase</fullName>
        <ecNumber evidence="1">2.4.2.30</ecNumber>
    </recommendedName>
</protein>
<evidence type="ECO:0000256" key="4">
    <source>
        <dbReference type="ARBA" id="ARBA00023027"/>
    </source>
</evidence>
<proteinExistence type="predicted"/>
<dbReference type="Gene3D" id="2.20.140.10">
    <property type="entry name" value="WGR domain"/>
    <property type="match status" value="1"/>
</dbReference>
<organism evidence="6 7">
    <name type="scientific">Pristionchus pacificus</name>
    <name type="common">Parasitic nematode worm</name>
    <dbReference type="NCBI Taxonomy" id="54126"/>
    <lineage>
        <taxon>Eukaryota</taxon>
        <taxon>Metazoa</taxon>
        <taxon>Ecdysozoa</taxon>
        <taxon>Nematoda</taxon>
        <taxon>Chromadorea</taxon>
        <taxon>Rhabditida</taxon>
        <taxon>Rhabditina</taxon>
        <taxon>Diplogasteromorpha</taxon>
        <taxon>Diplogasteroidea</taxon>
        <taxon>Neodiplogasteridae</taxon>
        <taxon>Pristionchus</taxon>
    </lineage>
</organism>
<evidence type="ECO:0000313" key="7">
    <source>
        <dbReference type="Proteomes" id="UP000005239"/>
    </source>
</evidence>
<dbReference type="EnsemblMetazoa" id="PPA40827.1">
    <property type="protein sequence ID" value="PPA40827.1"/>
    <property type="gene ID" value="WBGene00279196"/>
</dbReference>
<dbReference type="PROSITE" id="PS51977">
    <property type="entry name" value="WGR"/>
    <property type="match status" value="1"/>
</dbReference>
<dbReference type="SUPFAM" id="SSF142921">
    <property type="entry name" value="WGR domain-like"/>
    <property type="match status" value="1"/>
</dbReference>
<evidence type="ECO:0000313" key="6">
    <source>
        <dbReference type="EnsemblMetazoa" id="PPA40827.1"/>
    </source>
</evidence>
<dbReference type="PANTHER" id="PTHR10459:SF60">
    <property type="entry name" value="POLY [ADP-RIBOSE] POLYMERASE 2"/>
    <property type="match status" value="1"/>
</dbReference>
<dbReference type="AlphaFoldDB" id="A0A2A6CP63"/>
<dbReference type="Proteomes" id="UP000005239">
    <property type="component" value="Unassembled WGS sequence"/>
</dbReference>